<dbReference type="PROSITE" id="PS51077">
    <property type="entry name" value="HTH_ICLR"/>
    <property type="match status" value="1"/>
</dbReference>
<reference evidence="4 5" key="1">
    <citation type="submission" date="2017-11" db="EMBL/GenBank/DDBJ databases">
        <title>Genomic Encyclopedia of Type Strains, Phase III (KMG-III): the genomes of soil and plant-associated and newly described type strains.</title>
        <authorList>
            <person name="Whitman W."/>
        </authorList>
    </citation>
    <scope>NUCLEOTIDE SEQUENCE [LARGE SCALE GENOMIC DNA]</scope>
    <source>
        <strain evidence="4 5">CGMCC 1.12274</strain>
    </source>
</reference>
<dbReference type="PANTHER" id="PTHR30136">
    <property type="entry name" value="HELIX-TURN-HELIX TRANSCRIPTIONAL REGULATOR, ICLR FAMILY"/>
    <property type="match status" value="1"/>
</dbReference>
<dbReference type="PANTHER" id="PTHR30136:SF39">
    <property type="entry name" value="TRANSCRIPTIONAL REGULATORY PROTEIN"/>
    <property type="match status" value="1"/>
</dbReference>
<dbReference type="Gene3D" id="3.30.450.40">
    <property type="match status" value="2"/>
</dbReference>
<gene>
    <name evidence="4" type="ORF">B0I00_3411</name>
</gene>
<organism evidence="4 5">
    <name type="scientific">Novosphingobium kunmingense</name>
    <dbReference type="NCBI Taxonomy" id="1211806"/>
    <lineage>
        <taxon>Bacteria</taxon>
        <taxon>Pseudomonadati</taxon>
        <taxon>Pseudomonadota</taxon>
        <taxon>Alphaproteobacteria</taxon>
        <taxon>Sphingomonadales</taxon>
        <taxon>Sphingomonadaceae</taxon>
        <taxon>Novosphingobium</taxon>
    </lineage>
</organism>
<evidence type="ECO:0000256" key="1">
    <source>
        <dbReference type="ARBA" id="ARBA00023015"/>
    </source>
</evidence>
<dbReference type="InterPro" id="IPR050707">
    <property type="entry name" value="HTH_MetabolicPath_Reg"/>
</dbReference>
<dbReference type="GO" id="GO:0045892">
    <property type="term" value="P:negative regulation of DNA-templated transcription"/>
    <property type="evidence" value="ECO:0007669"/>
    <property type="project" value="TreeGrafter"/>
</dbReference>
<dbReference type="Gene3D" id="1.10.10.10">
    <property type="entry name" value="Winged helix-like DNA-binding domain superfamily/Winged helix DNA-binding domain"/>
    <property type="match status" value="1"/>
</dbReference>
<dbReference type="InterPro" id="IPR029016">
    <property type="entry name" value="GAF-like_dom_sf"/>
</dbReference>
<evidence type="ECO:0000259" key="3">
    <source>
        <dbReference type="PROSITE" id="PS51077"/>
    </source>
</evidence>
<dbReference type="AlphaFoldDB" id="A0A2N0H358"/>
<dbReference type="InterPro" id="IPR005471">
    <property type="entry name" value="Tscrpt_reg_IclR_N"/>
</dbReference>
<keyword evidence="5" id="KW-1185">Reference proteome</keyword>
<dbReference type="OrthoDB" id="9807558at2"/>
<comment type="caution">
    <text evidence="4">The sequence shown here is derived from an EMBL/GenBank/DDBJ whole genome shotgun (WGS) entry which is preliminary data.</text>
</comment>
<dbReference type="SUPFAM" id="SSF55781">
    <property type="entry name" value="GAF domain-like"/>
    <property type="match status" value="1"/>
</dbReference>
<dbReference type="InterPro" id="IPR036390">
    <property type="entry name" value="WH_DNA-bd_sf"/>
</dbReference>
<dbReference type="GO" id="GO:0003677">
    <property type="term" value="F:DNA binding"/>
    <property type="evidence" value="ECO:0007669"/>
    <property type="project" value="InterPro"/>
</dbReference>
<sequence length="243" mass="26593">MDDVPPASVPGRASAERLLSILSCFQRGDDSLSLSEIARRTGLIKSTALRIAHPLVETSFLVRDNHGDYRLGPEIARLNLIYHESMRIENYVLPVLQSLVDATGETASIYIRHGSYRLCQYRVNSPHQLGVHKQPGETRAMDEASSAIVLRSFSDHGEHQSLIALPVYTQGASDPFAASMAIPVFQNEGIMLGALVLAGPCNRLTPGQAELYSDQMRSAALNLSRQLGGEAAFLRALQPPRQF</sequence>
<accession>A0A2N0H358</accession>
<dbReference type="GO" id="GO:0003700">
    <property type="term" value="F:DNA-binding transcription factor activity"/>
    <property type="evidence" value="ECO:0007669"/>
    <property type="project" value="TreeGrafter"/>
</dbReference>
<evidence type="ECO:0000256" key="2">
    <source>
        <dbReference type="ARBA" id="ARBA00023163"/>
    </source>
</evidence>
<feature type="domain" description="HTH iclR-type" evidence="3">
    <location>
        <begin position="12"/>
        <end position="73"/>
    </location>
</feature>
<evidence type="ECO:0000313" key="5">
    <source>
        <dbReference type="Proteomes" id="UP000232587"/>
    </source>
</evidence>
<keyword evidence="1" id="KW-0805">Transcription regulation</keyword>
<keyword evidence="2" id="KW-0804">Transcription</keyword>
<dbReference type="Proteomes" id="UP000232587">
    <property type="component" value="Unassembled WGS sequence"/>
</dbReference>
<dbReference type="InterPro" id="IPR036388">
    <property type="entry name" value="WH-like_DNA-bd_sf"/>
</dbReference>
<dbReference type="SUPFAM" id="SSF46785">
    <property type="entry name" value="Winged helix' DNA-binding domain"/>
    <property type="match status" value="1"/>
</dbReference>
<dbReference type="RefSeq" id="WP_157812619.1">
    <property type="nucleotide sequence ID" value="NZ_PHUF01000008.1"/>
</dbReference>
<dbReference type="EMBL" id="PHUF01000008">
    <property type="protein sequence ID" value="PKB13371.1"/>
    <property type="molecule type" value="Genomic_DNA"/>
</dbReference>
<proteinExistence type="predicted"/>
<dbReference type="Pfam" id="PF09339">
    <property type="entry name" value="HTH_IclR"/>
    <property type="match status" value="1"/>
</dbReference>
<protein>
    <submittedName>
        <fullName evidence="4">IclR family transcriptional regulator</fullName>
    </submittedName>
</protein>
<evidence type="ECO:0000313" key="4">
    <source>
        <dbReference type="EMBL" id="PKB13371.1"/>
    </source>
</evidence>
<dbReference type="SMART" id="SM00346">
    <property type="entry name" value="HTH_ICLR"/>
    <property type="match status" value="1"/>
</dbReference>
<name>A0A2N0H358_9SPHN</name>